<dbReference type="InterPro" id="IPR000700">
    <property type="entry name" value="PAS-assoc_C"/>
</dbReference>
<keyword evidence="9" id="KW-0175">Coiled coil</keyword>
<dbReference type="SMART" id="SM00086">
    <property type="entry name" value="PAC"/>
    <property type="match status" value="3"/>
</dbReference>
<dbReference type="Gene3D" id="3.30.450.20">
    <property type="entry name" value="PAS domain"/>
    <property type="match status" value="3"/>
</dbReference>
<dbReference type="CDD" id="cd04620">
    <property type="entry name" value="CBS_two-component_sensor_histidine_kinase_repeat1"/>
    <property type="match status" value="1"/>
</dbReference>
<dbReference type="Gene3D" id="3.30.450.40">
    <property type="match status" value="3"/>
</dbReference>
<feature type="domain" description="PAS" evidence="12">
    <location>
        <begin position="564"/>
        <end position="609"/>
    </location>
</feature>
<evidence type="ECO:0000256" key="3">
    <source>
        <dbReference type="ARBA" id="ARBA00012438"/>
    </source>
</evidence>
<evidence type="ECO:0000256" key="7">
    <source>
        <dbReference type="ARBA" id="ARBA00023012"/>
    </source>
</evidence>
<dbReference type="Pfam" id="PF00512">
    <property type="entry name" value="HisKA"/>
    <property type="match status" value="1"/>
</dbReference>
<dbReference type="InterPro" id="IPR035965">
    <property type="entry name" value="PAS-like_dom_sf"/>
</dbReference>
<evidence type="ECO:0000259" key="12">
    <source>
        <dbReference type="PROSITE" id="PS50112"/>
    </source>
</evidence>
<dbReference type="SUPFAM" id="SSF55874">
    <property type="entry name" value="ATPase domain of HSP90 chaperone/DNA topoisomerase II/histidine kinase"/>
    <property type="match status" value="1"/>
</dbReference>
<dbReference type="InterPro" id="IPR003018">
    <property type="entry name" value="GAF"/>
</dbReference>
<evidence type="ECO:0000256" key="8">
    <source>
        <dbReference type="PROSITE-ProRule" id="PRU00703"/>
    </source>
</evidence>
<keyword evidence="6" id="KW-0418">Kinase</keyword>
<evidence type="ECO:0000256" key="5">
    <source>
        <dbReference type="ARBA" id="ARBA00022679"/>
    </source>
</evidence>
<feature type="domain" description="PAS" evidence="12">
    <location>
        <begin position="828"/>
        <end position="900"/>
    </location>
</feature>
<dbReference type="InterPro" id="IPR016132">
    <property type="entry name" value="Phyto_chromo_attachment"/>
</dbReference>
<evidence type="ECO:0000256" key="6">
    <source>
        <dbReference type="ARBA" id="ARBA00022777"/>
    </source>
</evidence>
<dbReference type="SUPFAM" id="SSF54631">
    <property type="entry name" value="CBS-domain pair"/>
    <property type="match status" value="2"/>
</dbReference>
<dbReference type="InterPro" id="IPR000014">
    <property type="entry name" value="PAS"/>
</dbReference>
<feature type="coiled-coil region" evidence="9">
    <location>
        <begin position="313"/>
        <end position="340"/>
    </location>
</feature>
<dbReference type="InterPro" id="IPR036890">
    <property type="entry name" value="HATPase_C_sf"/>
</dbReference>
<feature type="domain" description="Phytochrome chromophore attachment site" evidence="10">
    <location>
        <begin position="975"/>
        <end position="1114"/>
    </location>
</feature>
<dbReference type="PANTHER" id="PTHR43304">
    <property type="entry name" value="PHYTOCHROME-LIKE PROTEIN CPH1"/>
    <property type="match status" value="1"/>
</dbReference>
<dbReference type="Pfam" id="PF01590">
    <property type="entry name" value="GAF"/>
    <property type="match status" value="3"/>
</dbReference>
<feature type="domain" description="Histidine kinase" evidence="11">
    <location>
        <begin position="1348"/>
        <end position="1569"/>
    </location>
</feature>
<dbReference type="PROSITE" id="PS50109">
    <property type="entry name" value="HIS_KIN"/>
    <property type="match status" value="1"/>
</dbReference>
<dbReference type="SMART" id="SM00065">
    <property type="entry name" value="GAF"/>
    <property type="match status" value="3"/>
</dbReference>
<dbReference type="InterPro" id="IPR046342">
    <property type="entry name" value="CBS_dom_sf"/>
</dbReference>
<evidence type="ECO:0000259" key="14">
    <source>
        <dbReference type="PROSITE" id="PS51371"/>
    </source>
</evidence>
<dbReference type="InterPro" id="IPR000644">
    <property type="entry name" value="CBS_dom"/>
</dbReference>
<dbReference type="EMBL" id="JAQMTU010000114">
    <property type="protein sequence ID" value="MDB9488349.1"/>
    <property type="molecule type" value="Genomic_DNA"/>
</dbReference>
<dbReference type="CDD" id="cd00082">
    <property type="entry name" value="HisKA"/>
    <property type="match status" value="1"/>
</dbReference>
<evidence type="ECO:0000256" key="2">
    <source>
        <dbReference type="ARBA" id="ARBA00006402"/>
    </source>
</evidence>
<dbReference type="RefSeq" id="WP_271806082.1">
    <property type="nucleotide sequence ID" value="NZ_JAQMTU010000114.1"/>
</dbReference>
<keyword evidence="7" id="KW-0902">Two-component regulatory system</keyword>
<dbReference type="InterPro" id="IPR052162">
    <property type="entry name" value="Sensor_kinase/Photoreceptor"/>
</dbReference>
<gene>
    <name evidence="15" type="ORF">PN492_17665</name>
</gene>
<dbReference type="Pfam" id="PF02518">
    <property type="entry name" value="HATPase_c"/>
    <property type="match status" value="1"/>
</dbReference>
<reference evidence="15 16" key="1">
    <citation type="submission" date="2023-01" db="EMBL/GenBank/DDBJ databases">
        <title>Genomes from the Australian National Cyanobacteria Reference Collection.</title>
        <authorList>
            <person name="Willis A."/>
            <person name="Lee E.M.F."/>
        </authorList>
    </citation>
    <scope>NUCLEOTIDE SEQUENCE [LARGE SCALE GENOMIC DNA]</scope>
    <source>
        <strain evidence="15 16">CS-537/01</strain>
    </source>
</reference>
<dbReference type="InterPro" id="IPR004358">
    <property type="entry name" value="Sig_transdc_His_kin-like_C"/>
</dbReference>
<dbReference type="PANTHER" id="PTHR43304:SF1">
    <property type="entry name" value="PAC DOMAIN-CONTAINING PROTEIN"/>
    <property type="match status" value="1"/>
</dbReference>
<dbReference type="Gene3D" id="3.30.565.10">
    <property type="entry name" value="Histidine kinase-like ATPase, C-terminal domain"/>
    <property type="match status" value="1"/>
</dbReference>
<dbReference type="EC" id="2.7.13.3" evidence="3"/>
<dbReference type="NCBIfam" id="TIGR00229">
    <property type="entry name" value="sensory_box"/>
    <property type="match status" value="3"/>
</dbReference>
<evidence type="ECO:0000256" key="9">
    <source>
        <dbReference type="SAM" id="Coils"/>
    </source>
</evidence>
<feature type="domain" description="PAC" evidence="13">
    <location>
        <begin position="903"/>
        <end position="955"/>
    </location>
</feature>
<comment type="catalytic activity">
    <reaction evidence="1">
        <text>ATP + protein L-histidine = ADP + protein N-phospho-L-histidine.</text>
        <dbReference type="EC" id="2.7.13.3"/>
    </reaction>
</comment>
<sequence length="1574" mass="181175">MLIPVNAISATELKSAITYNPLLATADTTVREAVVQMSGISANTLWLNVPAVCYIPQTANNYLEHLQIQACCSCVLIVENNRPVGIFTQEDVVKISTQKPNLEDLALRDVMTHPVITLEESKFTDLFSALNLLQHHRIRHLPLVDEENQLVGLLTYESLRQILRPVDLLRLRLVHEVMTTNVLCAPANVSILEIARLMAENQVSSVMIVETQASLTIPLGMVTEHDIVQLKALSVNFDTCLAQTVMSTPVFCVTVDESLWNVQQIMEQRFIQLLAVTGSKGELLGIVTHSSILEALNPWELYKLTAVLQEKVLQLETEKIQLLENRTLELEKQIEERTIKLRRKAEQEELINQIATQIHSSLDLQEILNNTVVGVRSLLNCDRVIVYQFSGDFRGQVIAEAIVAGGHSVLHQEVHDPCISPEWLELYRQGQIRVINDINTESITQCHQQMLKDLDIRGKLLSPLIVENQLWGLMLASYRDIPHNWELEEIELVQQISLRVAIAIQQANIYQQTQIEIHQRQQAEELIKQQLAELKIWKNRYELASTVSGQIMYEYNLLNDAPVWPANMEEILGYSYSECPINLVEFINIVHPEDRDRLYSLIQKTLTHKSPLSTEYRLRRKDGNYIWVEDRNQLVLDDQGEIVVVIGAMVDITVRKNSEEKLSKLFQKSEKLQQRLSLVLKGSNDAWWDWDILDDTIYYSARWFSLLGYKHEELYLKSESFWENFMHPEDIDPIRGNFNQALDDKNIEFIESKFRLRHKQEYYIFINCRSYILRDETGKAVRVSGANTDITQLVQKEEELQATLNQLSQFNQKLETRVQKRTVQLQNLSSRLELAIKAAKIAIWEWDLDNNHTIWDKKMYELYGVKPSEYKDGMEILQTVLHPEDAVRVNEILQHKLKDGEEFEMDFRIVLPDGKIRVLQSYGIIKRDSQGKAERVIGVNKDITEWKQTEQKIKQQAEREYLLWETTQRIRQSLDLHTIFNTAAAEIRQLMNADRVGIFKFDPDSNFNYGEFVSESVVPGFISALEMKVHDQCFGERFSSDYAAGRMQIVDDIDNAGLADCHRDILAQFQVRANLVVPLIQGRILWGLLCIHQCSQPRHWEDFEIELVQQIANQLAIAIQQSMLYEQVQSELIIRKQAEVEIYLQLQRQRAIQDITQEIRSSLNLNHILTTITAKVQELTKAERVIVFRLFPDGKSQIVEEAVANGYMTFKDSYWEDEKWSQDILEYYWQGKPRIVLDVMDDIWTDCLKAYSRQGNIRSKIVAPILQDLVENENGRWVNHPHNKLWGVLVVHACGEKRIWEESEAELLQQIANQLAIAIQQADLFEKLQKSLKQEKEISAMRSRFVSMVSHEFRTPLAIISSSTGILQTFGDRLNTEKKQGHLETIQKTIKYTVQLLDDVLMINSVETEKIEFKPETLDIIDFCRRLIREIQGTSYSHVIDFSLNSTQLILDHTLFAEFDPKIIRQVLTNLLTNAIKYSPGSSTVSFSLNITDKQIVFIVQDYGIGISETDQVNLFASFYRGSNVGNISGTGLGLAIVKKCVDQHQGKITLESKLNQGTIFKVTIPRYNLIGNG</sequence>
<feature type="domain" description="CBS" evidence="14">
    <location>
        <begin position="111"/>
        <end position="171"/>
    </location>
</feature>
<dbReference type="PROSITE" id="PS50046">
    <property type="entry name" value="PHYTOCHROME_2"/>
    <property type="match status" value="3"/>
</dbReference>
<evidence type="ECO:0000313" key="15">
    <source>
        <dbReference type="EMBL" id="MDB9488349.1"/>
    </source>
</evidence>
<feature type="domain" description="Phytochrome chromophore attachment site" evidence="10">
    <location>
        <begin position="1164"/>
        <end position="1314"/>
    </location>
</feature>
<dbReference type="Pfam" id="PF00571">
    <property type="entry name" value="CBS"/>
    <property type="match status" value="3"/>
</dbReference>
<dbReference type="SUPFAM" id="SSF55781">
    <property type="entry name" value="GAF domain-like"/>
    <property type="match status" value="3"/>
</dbReference>
<dbReference type="PROSITE" id="PS50113">
    <property type="entry name" value="PAC"/>
    <property type="match status" value="3"/>
</dbReference>
<dbReference type="Gene3D" id="3.10.580.10">
    <property type="entry name" value="CBS-domain"/>
    <property type="match status" value="2"/>
</dbReference>
<evidence type="ECO:0000259" key="11">
    <source>
        <dbReference type="PROSITE" id="PS50109"/>
    </source>
</evidence>
<dbReference type="Gene3D" id="1.10.287.130">
    <property type="match status" value="1"/>
</dbReference>
<dbReference type="PROSITE" id="PS50112">
    <property type="entry name" value="PAS"/>
    <property type="match status" value="3"/>
</dbReference>
<feature type="domain" description="PAS" evidence="12">
    <location>
        <begin position="672"/>
        <end position="745"/>
    </location>
</feature>
<comment type="similarity">
    <text evidence="2">In the N-terminal section; belongs to the phytochrome family.</text>
</comment>
<proteinExistence type="inferred from homology"/>
<dbReference type="InterPro" id="IPR036097">
    <property type="entry name" value="HisK_dim/P_sf"/>
</dbReference>
<feature type="domain" description="Phytochrome chromophore attachment site" evidence="10">
    <location>
        <begin position="363"/>
        <end position="499"/>
    </location>
</feature>
<dbReference type="CDD" id="cd00130">
    <property type="entry name" value="PAS"/>
    <property type="match status" value="3"/>
</dbReference>
<dbReference type="InterPro" id="IPR003594">
    <property type="entry name" value="HATPase_dom"/>
</dbReference>
<feature type="domain" description="PAC" evidence="13">
    <location>
        <begin position="612"/>
        <end position="664"/>
    </location>
</feature>
<keyword evidence="4" id="KW-0597">Phosphoprotein</keyword>
<evidence type="ECO:0000256" key="4">
    <source>
        <dbReference type="ARBA" id="ARBA00022553"/>
    </source>
</evidence>
<accession>A0ABT5A8R5</accession>
<dbReference type="PROSITE" id="PS51371">
    <property type="entry name" value="CBS"/>
    <property type="match status" value="3"/>
</dbReference>
<dbReference type="InterPro" id="IPR001610">
    <property type="entry name" value="PAC"/>
</dbReference>
<feature type="domain" description="CBS" evidence="14">
    <location>
        <begin position="178"/>
        <end position="239"/>
    </location>
</feature>
<dbReference type="SMART" id="SM00388">
    <property type="entry name" value="HisKA"/>
    <property type="match status" value="1"/>
</dbReference>
<feature type="domain" description="PAC" evidence="13">
    <location>
        <begin position="748"/>
        <end position="802"/>
    </location>
</feature>
<dbReference type="Pfam" id="PF08447">
    <property type="entry name" value="PAS_3"/>
    <property type="match status" value="3"/>
</dbReference>
<feature type="domain" description="CBS" evidence="14">
    <location>
        <begin position="246"/>
        <end position="304"/>
    </location>
</feature>
<organism evidence="15 16">
    <name type="scientific">Dolichospermum circinale CS-537/01</name>
    <dbReference type="NCBI Taxonomy" id="3021739"/>
    <lineage>
        <taxon>Bacteria</taxon>
        <taxon>Bacillati</taxon>
        <taxon>Cyanobacteriota</taxon>
        <taxon>Cyanophyceae</taxon>
        <taxon>Nostocales</taxon>
        <taxon>Aphanizomenonaceae</taxon>
        <taxon>Dolichospermum</taxon>
        <taxon>Dolichospermum circinale</taxon>
    </lineage>
</organism>
<evidence type="ECO:0000256" key="1">
    <source>
        <dbReference type="ARBA" id="ARBA00000085"/>
    </source>
</evidence>
<feature type="coiled-coil region" evidence="9">
    <location>
        <begin position="793"/>
        <end position="831"/>
    </location>
</feature>
<evidence type="ECO:0000259" key="13">
    <source>
        <dbReference type="PROSITE" id="PS50113"/>
    </source>
</evidence>
<evidence type="ECO:0000259" key="10">
    <source>
        <dbReference type="PROSITE" id="PS50046"/>
    </source>
</evidence>
<dbReference type="SMART" id="SM00116">
    <property type="entry name" value="CBS"/>
    <property type="match status" value="3"/>
</dbReference>
<dbReference type="InterPro" id="IPR013655">
    <property type="entry name" value="PAS_fold_3"/>
</dbReference>
<keyword evidence="16" id="KW-1185">Reference proteome</keyword>
<name>A0ABT5A8R5_9CYAN</name>
<protein>
    <recommendedName>
        <fullName evidence="3">histidine kinase</fullName>
        <ecNumber evidence="3">2.7.13.3</ecNumber>
    </recommendedName>
</protein>
<dbReference type="CDD" id="cd00075">
    <property type="entry name" value="HATPase"/>
    <property type="match status" value="1"/>
</dbReference>
<evidence type="ECO:0000313" key="16">
    <source>
        <dbReference type="Proteomes" id="UP001212123"/>
    </source>
</evidence>
<dbReference type="Proteomes" id="UP001212123">
    <property type="component" value="Unassembled WGS sequence"/>
</dbReference>
<dbReference type="InterPro" id="IPR029016">
    <property type="entry name" value="GAF-like_dom_sf"/>
</dbReference>
<dbReference type="InterPro" id="IPR003661">
    <property type="entry name" value="HisK_dim/P_dom"/>
</dbReference>
<keyword evidence="5" id="KW-0808">Transferase</keyword>
<dbReference type="InterPro" id="IPR005467">
    <property type="entry name" value="His_kinase_dom"/>
</dbReference>
<dbReference type="SMART" id="SM00387">
    <property type="entry name" value="HATPase_c"/>
    <property type="match status" value="1"/>
</dbReference>
<dbReference type="PRINTS" id="PR00344">
    <property type="entry name" value="BCTRLSENSOR"/>
</dbReference>
<dbReference type="SMART" id="SM00091">
    <property type="entry name" value="PAS"/>
    <property type="match status" value="3"/>
</dbReference>
<keyword evidence="8" id="KW-0129">CBS domain</keyword>
<dbReference type="CDD" id="cd17774">
    <property type="entry name" value="CBS_two-component_sensor_histidine_kinase_repeat2"/>
    <property type="match status" value="1"/>
</dbReference>
<dbReference type="SUPFAM" id="SSF47384">
    <property type="entry name" value="Homodimeric domain of signal transducing histidine kinase"/>
    <property type="match status" value="1"/>
</dbReference>
<dbReference type="SUPFAM" id="SSF55785">
    <property type="entry name" value="PYP-like sensor domain (PAS domain)"/>
    <property type="match status" value="3"/>
</dbReference>
<comment type="caution">
    <text evidence="15">The sequence shown here is derived from an EMBL/GenBank/DDBJ whole genome shotgun (WGS) entry which is preliminary data.</text>
</comment>